<keyword evidence="3" id="KW-1185">Reference proteome</keyword>
<name>A0A552X3J6_9GAMM</name>
<reference evidence="2 3" key="1">
    <citation type="submission" date="2019-07" db="EMBL/GenBank/DDBJ databases">
        <authorList>
            <person name="Yang M."/>
            <person name="Zhao D."/>
            <person name="Xiang H."/>
        </authorList>
    </citation>
    <scope>NUCLEOTIDE SEQUENCE [LARGE SCALE GENOMIC DNA]</scope>
    <source>
        <strain evidence="2 3">IM1326</strain>
    </source>
</reference>
<dbReference type="InterPro" id="IPR007384">
    <property type="entry name" value="UCP006257"/>
</dbReference>
<comment type="caution">
    <text evidence="2">The sequence shown here is derived from an EMBL/GenBank/DDBJ whole genome shotgun (WGS) entry which is preliminary data.</text>
</comment>
<dbReference type="EMBL" id="VJWL01000001">
    <property type="protein sequence ID" value="TRW49565.1"/>
    <property type="molecule type" value="Genomic_DNA"/>
</dbReference>
<dbReference type="SUPFAM" id="SSF158452">
    <property type="entry name" value="YqcC-like"/>
    <property type="match status" value="1"/>
</dbReference>
<dbReference type="PIRSF" id="PIRSF006257">
    <property type="entry name" value="UCP006257"/>
    <property type="match status" value="1"/>
</dbReference>
<protein>
    <submittedName>
        <fullName evidence="2">YqcC family protein</fullName>
    </submittedName>
</protein>
<dbReference type="AlphaFoldDB" id="A0A552X3J6"/>
<dbReference type="PANTHER" id="PTHR39586">
    <property type="entry name" value="CYTOPLASMIC PROTEIN-RELATED"/>
    <property type="match status" value="1"/>
</dbReference>
<dbReference type="Gene3D" id="1.20.1440.40">
    <property type="entry name" value="YqcC-like"/>
    <property type="match status" value="1"/>
</dbReference>
<dbReference type="InterPro" id="IPR023376">
    <property type="entry name" value="YqcC-like_dom"/>
</dbReference>
<feature type="domain" description="YqcC-like" evidence="1">
    <location>
        <begin position="22"/>
        <end position="118"/>
    </location>
</feature>
<accession>A0A552X3J6</accession>
<sequence length="126" mass="14417">MVTPSKKAGTPAPSFGSVSKQTMHLLQELKASLQARSLWDTQRPPLEKLQSTTPFASDTLAFYQWLQFIMIPTLQQRIEQRQPLPNSIAVHPMAIEVWRGQLREHKEIILLLKALDNLLDGHNDRH</sequence>
<dbReference type="PANTHER" id="PTHR39586:SF1">
    <property type="entry name" value="CYTOPLASMIC PROTEIN"/>
    <property type="match status" value="1"/>
</dbReference>
<dbReference type="RefSeq" id="WP_143233987.1">
    <property type="nucleotide sequence ID" value="NZ_VJWL01000001.1"/>
</dbReference>
<dbReference type="OrthoDB" id="8794567at2"/>
<proteinExistence type="predicted"/>
<organism evidence="2 3">
    <name type="scientific">Aliidiomarina halalkaliphila</name>
    <dbReference type="NCBI Taxonomy" id="2593535"/>
    <lineage>
        <taxon>Bacteria</taxon>
        <taxon>Pseudomonadati</taxon>
        <taxon>Pseudomonadota</taxon>
        <taxon>Gammaproteobacteria</taxon>
        <taxon>Alteromonadales</taxon>
        <taxon>Idiomarinaceae</taxon>
        <taxon>Aliidiomarina</taxon>
    </lineage>
</organism>
<dbReference type="InterPro" id="IPR036814">
    <property type="entry name" value="YqcC-like_sf"/>
</dbReference>
<evidence type="ECO:0000259" key="1">
    <source>
        <dbReference type="Pfam" id="PF04287"/>
    </source>
</evidence>
<dbReference type="GO" id="GO:0044010">
    <property type="term" value="P:single-species biofilm formation"/>
    <property type="evidence" value="ECO:0007669"/>
    <property type="project" value="TreeGrafter"/>
</dbReference>
<dbReference type="Pfam" id="PF04287">
    <property type="entry name" value="DUF446"/>
    <property type="match status" value="1"/>
</dbReference>
<evidence type="ECO:0000313" key="3">
    <source>
        <dbReference type="Proteomes" id="UP000320359"/>
    </source>
</evidence>
<evidence type="ECO:0000313" key="2">
    <source>
        <dbReference type="EMBL" id="TRW49565.1"/>
    </source>
</evidence>
<dbReference type="Proteomes" id="UP000320359">
    <property type="component" value="Unassembled WGS sequence"/>
</dbReference>
<gene>
    <name evidence="2" type="ORF">FM042_01485</name>
</gene>